<reference evidence="3" key="1">
    <citation type="submission" date="2018-02" db="EMBL/GenBank/DDBJ databases">
        <authorList>
            <person name="Seth-Smith MB H."/>
            <person name="Seth-Smith H."/>
        </authorList>
    </citation>
    <scope>NUCLEOTIDE SEQUENCE [LARGE SCALE GENOMIC DNA]</scope>
</reference>
<gene>
    <name evidence="2" type="primary">pknH_10</name>
    <name evidence="2" type="ORF">MB901379_04465</name>
</gene>
<dbReference type="InterPro" id="IPR026954">
    <property type="entry name" value="PknH-like_Extracell"/>
</dbReference>
<proteinExistence type="predicted"/>
<sequence precursor="true">MSRSRAVALIAAATLVVGGCTVTVVGTARPAPSLGHTATTTASPAPRMVPATVLKSLLLTQEQVVELVGGTHMSLVGPITGTSDASEIVDERPCLGVGSIGDASVYANSGWVAMRGNQMTSPNVVQADVTQLVTSFTAGADATALLQRARQDWQGCANSRYGFHSSNGNHSYFNAGPVIGTGARIEVLLRQVEDPRWACSHAMAVHSSVLTEARVCLLGKDTAAAVNNLLNQVVARIPQ</sequence>
<organism evidence="2 3">
    <name type="scientific">Mycobacterium basiliense</name>
    <dbReference type="NCBI Taxonomy" id="2094119"/>
    <lineage>
        <taxon>Bacteria</taxon>
        <taxon>Bacillati</taxon>
        <taxon>Actinomycetota</taxon>
        <taxon>Actinomycetes</taxon>
        <taxon>Mycobacteriales</taxon>
        <taxon>Mycobacteriaceae</taxon>
        <taxon>Mycobacterium</taxon>
    </lineage>
</organism>
<evidence type="ECO:0000313" key="2">
    <source>
        <dbReference type="EMBL" id="VDM90856.1"/>
    </source>
</evidence>
<dbReference type="Proteomes" id="UP000269998">
    <property type="component" value="Chromosome"/>
</dbReference>
<keyword evidence="3" id="KW-1185">Reference proteome</keyword>
<name>A0A3S4CF48_9MYCO</name>
<dbReference type="GO" id="GO:0004674">
    <property type="term" value="F:protein serine/threonine kinase activity"/>
    <property type="evidence" value="ECO:0007669"/>
    <property type="project" value="UniProtKB-EC"/>
</dbReference>
<dbReference type="OrthoDB" id="4711840at2"/>
<keyword evidence="2" id="KW-0808">Transferase</keyword>
<feature type="domain" description="PknH-like extracellular" evidence="1">
    <location>
        <begin position="49"/>
        <end position="236"/>
    </location>
</feature>
<dbReference type="Pfam" id="PF14032">
    <property type="entry name" value="PknH_C"/>
    <property type="match status" value="1"/>
</dbReference>
<accession>A0A3S4CF48</accession>
<dbReference type="Gene3D" id="3.40.1000.70">
    <property type="entry name" value="PknH-like extracellular domain"/>
    <property type="match status" value="1"/>
</dbReference>
<dbReference type="EC" id="2.7.11.1" evidence="2"/>
<keyword evidence="2" id="KW-0418">Kinase</keyword>
<dbReference type="PROSITE" id="PS51257">
    <property type="entry name" value="PROKAR_LIPOPROTEIN"/>
    <property type="match status" value="1"/>
</dbReference>
<evidence type="ECO:0000313" key="3">
    <source>
        <dbReference type="Proteomes" id="UP000269998"/>
    </source>
</evidence>
<dbReference type="EMBL" id="LR130759">
    <property type="protein sequence ID" value="VDM90856.1"/>
    <property type="molecule type" value="Genomic_DNA"/>
</dbReference>
<dbReference type="KEGG" id="mbai:MB901379_04465"/>
<dbReference type="AlphaFoldDB" id="A0A3S4CF48"/>
<protein>
    <submittedName>
        <fullName evidence="2">Serine/threonine-protein kinase PknH</fullName>
        <ecNumber evidence="2">2.7.11.1</ecNumber>
    </submittedName>
</protein>
<dbReference type="InterPro" id="IPR038232">
    <property type="entry name" value="PknH-like_Extracell_sf"/>
</dbReference>
<evidence type="ECO:0000259" key="1">
    <source>
        <dbReference type="Pfam" id="PF14032"/>
    </source>
</evidence>